<proteinExistence type="predicted"/>
<feature type="domain" description="F-box" evidence="1">
    <location>
        <begin position="36"/>
        <end position="72"/>
    </location>
</feature>
<keyword evidence="4" id="KW-1185">Reference proteome</keyword>
<evidence type="ECO:0000313" key="3">
    <source>
        <dbReference type="EMBL" id="TVU39231.1"/>
    </source>
</evidence>
<comment type="caution">
    <text evidence="3">The sequence shown here is derived from an EMBL/GenBank/DDBJ whole genome shotgun (WGS) entry which is preliminary data.</text>
</comment>
<dbReference type="Gene3D" id="1.20.1280.50">
    <property type="match status" value="1"/>
</dbReference>
<dbReference type="PANTHER" id="PTHR33110:SF71">
    <property type="entry name" value="F-BOX_KELCH-REPEAT PROTEIN"/>
    <property type="match status" value="1"/>
</dbReference>
<dbReference type="Proteomes" id="UP000324897">
    <property type="component" value="Chromosome 4"/>
</dbReference>
<name>A0A5J9VUB4_9POAL</name>
<dbReference type="Gramene" id="TVU39231">
    <property type="protein sequence ID" value="TVU39231"/>
    <property type="gene ID" value="EJB05_12640"/>
</dbReference>
<feature type="domain" description="KIB1-4 beta-propeller" evidence="2">
    <location>
        <begin position="103"/>
        <end position="301"/>
    </location>
</feature>
<dbReference type="SUPFAM" id="SSF81383">
    <property type="entry name" value="F-box domain"/>
    <property type="match status" value="1"/>
</dbReference>
<feature type="non-terminal residue" evidence="3">
    <location>
        <position position="1"/>
    </location>
</feature>
<evidence type="ECO:0000259" key="2">
    <source>
        <dbReference type="Pfam" id="PF03478"/>
    </source>
</evidence>
<dbReference type="PANTHER" id="PTHR33110">
    <property type="entry name" value="F-BOX/KELCH-REPEAT PROTEIN-RELATED"/>
    <property type="match status" value="1"/>
</dbReference>
<dbReference type="OrthoDB" id="583626at2759"/>
<dbReference type="AlphaFoldDB" id="A0A5J9VUB4"/>
<dbReference type="InterPro" id="IPR001810">
    <property type="entry name" value="F-box_dom"/>
</dbReference>
<dbReference type="CDD" id="cd09917">
    <property type="entry name" value="F-box_SF"/>
    <property type="match status" value="1"/>
</dbReference>
<protein>
    <submittedName>
        <fullName evidence="3">Uncharacterized protein</fullName>
    </submittedName>
</protein>
<dbReference type="InterPro" id="IPR036047">
    <property type="entry name" value="F-box-like_dom_sf"/>
</dbReference>
<gene>
    <name evidence="3" type="ORF">EJB05_12640</name>
</gene>
<dbReference type="InterPro" id="IPR005174">
    <property type="entry name" value="KIB1-4_b-propeller"/>
</dbReference>
<dbReference type="EMBL" id="RWGY01000007">
    <property type="protein sequence ID" value="TVU39231.1"/>
    <property type="molecule type" value="Genomic_DNA"/>
</dbReference>
<sequence length="315" mass="35142">MAKHIPSAKMAQAENPRSWLDILKQILFFKVSPRSWSDLPTELAGLVLCRLPAYSDRVRFGAVCRHWSFSAKEHCLPPPFPCLAFPDGTFTCLPHGESFQFRESTSYQKSCGKWLVFTHDGTCSLKDPFSKTTVTLPNLSCLCPIDEGPVEIINGLVNPEEEMPQESLNLDAEISIDKVIVCSELLIAAIVKIGPLNTIALCQPGADSWFVSGLGRKRFVIDMLFYKGRLYIIDKFRDLLAIDVSENKGSGKLSISQIECLIEGPPFNIRMTPGSLTNFHHYLLESNGALLLVCRSIIGITFHNDMEYVNCAPRD</sequence>
<accession>A0A5J9VUB4</accession>
<evidence type="ECO:0000259" key="1">
    <source>
        <dbReference type="Pfam" id="PF00646"/>
    </source>
</evidence>
<dbReference type="Pfam" id="PF00646">
    <property type="entry name" value="F-box"/>
    <property type="match status" value="1"/>
</dbReference>
<organism evidence="3 4">
    <name type="scientific">Eragrostis curvula</name>
    <name type="common">weeping love grass</name>
    <dbReference type="NCBI Taxonomy" id="38414"/>
    <lineage>
        <taxon>Eukaryota</taxon>
        <taxon>Viridiplantae</taxon>
        <taxon>Streptophyta</taxon>
        <taxon>Embryophyta</taxon>
        <taxon>Tracheophyta</taxon>
        <taxon>Spermatophyta</taxon>
        <taxon>Magnoliopsida</taxon>
        <taxon>Liliopsida</taxon>
        <taxon>Poales</taxon>
        <taxon>Poaceae</taxon>
        <taxon>PACMAD clade</taxon>
        <taxon>Chloridoideae</taxon>
        <taxon>Eragrostideae</taxon>
        <taxon>Eragrostidinae</taxon>
        <taxon>Eragrostis</taxon>
    </lineage>
</organism>
<evidence type="ECO:0000313" key="4">
    <source>
        <dbReference type="Proteomes" id="UP000324897"/>
    </source>
</evidence>
<dbReference type="Pfam" id="PF03478">
    <property type="entry name" value="Beta-prop_KIB1-4"/>
    <property type="match status" value="1"/>
</dbReference>
<reference evidence="3 4" key="1">
    <citation type="journal article" date="2019" name="Sci. Rep.">
        <title>A high-quality genome of Eragrostis curvula grass provides insights into Poaceae evolution and supports new strategies to enhance forage quality.</title>
        <authorList>
            <person name="Carballo J."/>
            <person name="Santos B.A.C.M."/>
            <person name="Zappacosta D."/>
            <person name="Garbus I."/>
            <person name="Selva J.P."/>
            <person name="Gallo C.A."/>
            <person name="Diaz A."/>
            <person name="Albertini E."/>
            <person name="Caccamo M."/>
            <person name="Echenique V."/>
        </authorList>
    </citation>
    <scope>NUCLEOTIDE SEQUENCE [LARGE SCALE GENOMIC DNA]</scope>
    <source>
        <strain evidence="4">cv. Victoria</strain>
        <tissue evidence="3">Leaf</tissue>
    </source>
</reference>